<protein>
    <submittedName>
        <fullName evidence="6">Ankyrin</fullName>
    </submittedName>
</protein>
<dbReference type="STRING" id="1754192.A0A1Y1XRW7"/>
<dbReference type="InterPro" id="IPR002110">
    <property type="entry name" value="Ankyrin_rpt"/>
</dbReference>
<keyword evidence="3" id="KW-0446">Lipid-binding</keyword>
<comment type="caution">
    <text evidence="6">The sequence shown here is derived from an EMBL/GenBank/DDBJ whole genome shotgun (WGS) entry which is preliminary data.</text>
</comment>
<feature type="repeat" description="ANK" evidence="4">
    <location>
        <begin position="195"/>
        <end position="227"/>
    </location>
</feature>
<keyword evidence="7" id="KW-1185">Reference proteome</keyword>
<dbReference type="PROSITE" id="PS50297">
    <property type="entry name" value="ANK_REP_REGION"/>
    <property type="match status" value="2"/>
</dbReference>
<dbReference type="PRINTS" id="PR00689">
    <property type="entry name" value="ACOABINDINGP"/>
</dbReference>
<dbReference type="GO" id="GO:0000062">
    <property type="term" value="F:fatty-acyl-CoA binding"/>
    <property type="evidence" value="ECO:0007669"/>
    <property type="project" value="InterPro"/>
</dbReference>
<dbReference type="InterPro" id="IPR014352">
    <property type="entry name" value="FERM/acyl-CoA-bd_prot_sf"/>
</dbReference>
<name>A0A1Y1XRW7_9FUNG</name>
<dbReference type="Gene3D" id="1.20.80.10">
    <property type="match status" value="1"/>
</dbReference>
<reference evidence="6 7" key="1">
    <citation type="submission" date="2016-08" db="EMBL/GenBank/DDBJ databases">
        <title>A Parts List for Fungal Cellulosomes Revealed by Comparative Genomics.</title>
        <authorList>
            <consortium name="DOE Joint Genome Institute"/>
            <person name="Haitjema C.H."/>
            <person name="Gilmore S.P."/>
            <person name="Henske J.K."/>
            <person name="Solomon K.V."/>
            <person name="De Groot R."/>
            <person name="Kuo A."/>
            <person name="Mondo S.J."/>
            <person name="Salamov A.A."/>
            <person name="Labutti K."/>
            <person name="Zhao Z."/>
            <person name="Chiniquy J."/>
            <person name="Barry K."/>
            <person name="Brewer H.M."/>
            <person name="Purvine S.O."/>
            <person name="Wright A.T."/>
            <person name="Boxma B."/>
            <person name="Van Alen T."/>
            <person name="Hackstein J.H."/>
            <person name="Baker S.E."/>
            <person name="Grigoriev I.V."/>
            <person name="O'Malley M.A."/>
        </authorList>
    </citation>
    <scope>NUCLEOTIDE SEQUENCE [LARGE SCALE GENOMIC DNA]</scope>
    <source>
        <strain evidence="6 7">S4</strain>
    </source>
</reference>
<keyword evidence="1" id="KW-0677">Repeat</keyword>
<dbReference type="InterPro" id="IPR036770">
    <property type="entry name" value="Ankyrin_rpt-contain_sf"/>
</dbReference>
<dbReference type="SMART" id="SM00248">
    <property type="entry name" value="ANK"/>
    <property type="match status" value="2"/>
</dbReference>
<dbReference type="Gene3D" id="1.25.40.20">
    <property type="entry name" value="Ankyrin repeat-containing domain"/>
    <property type="match status" value="1"/>
</dbReference>
<accession>A0A1Y1XRW7</accession>
<evidence type="ECO:0000256" key="4">
    <source>
        <dbReference type="PROSITE-ProRule" id="PRU00023"/>
    </source>
</evidence>
<gene>
    <name evidence="6" type="ORF">BCR32DRAFT_263901</name>
</gene>
<reference evidence="6 7" key="2">
    <citation type="submission" date="2016-08" db="EMBL/GenBank/DDBJ databases">
        <title>Pervasive Adenine N6-methylation of Active Genes in Fungi.</title>
        <authorList>
            <consortium name="DOE Joint Genome Institute"/>
            <person name="Mondo S.J."/>
            <person name="Dannebaum R.O."/>
            <person name="Kuo R.C."/>
            <person name="Labutti K."/>
            <person name="Haridas S."/>
            <person name="Kuo A."/>
            <person name="Salamov A."/>
            <person name="Ahrendt S.R."/>
            <person name="Lipzen A."/>
            <person name="Sullivan W."/>
            <person name="Andreopoulos W.B."/>
            <person name="Clum A."/>
            <person name="Lindquist E."/>
            <person name="Daum C."/>
            <person name="Ramamoorthy G.K."/>
            <person name="Gryganskyi A."/>
            <person name="Culley D."/>
            <person name="Magnuson J.K."/>
            <person name="James T.Y."/>
            <person name="O'Malley M.A."/>
            <person name="Stajich J.E."/>
            <person name="Spatafora J.W."/>
            <person name="Visel A."/>
            <person name="Grigoriev I.V."/>
        </authorList>
    </citation>
    <scope>NUCLEOTIDE SEQUENCE [LARGE SCALE GENOMIC DNA]</scope>
    <source>
        <strain evidence="6 7">S4</strain>
    </source>
</reference>
<dbReference type="PROSITE" id="PS50088">
    <property type="entry name" value="ANK_REPEAT"/>
    <property type="match status" value="2"/>
</dbReference>
<dbReference type="AlphaFoldDB" id="A0A1Y1XRW7"/>
<dbReference type="EMBL" id="MCFG01000003">
    <property type="protein sequence ID" value="ORX88034.1"/>
    <property type="molecule type" value="Genomic_DNA"/>
</dbReference>
<sequence length="252" mass="29104">MDLEKQFEAASNYIKSQKEFTIDNDTLLKFYGYYKIITIGNCETKRPGVFDFVNRAKWDSWNSMNGMTKEEAMQKYIDLVIEKTGWDINKTYEISAKDSSELKNEVTMGNAVSTLQVEMGNGDSIEDNTNNEIFFLSSEGNIDKVKELIIQQPELMNKKDDNGLSLLHWACDRGQMKMVQWLIEKDININEKDNDGETPLGYSILCEYYDIAKFLIEKGADVTLTNNDGENPLSDVGNEEFNEWFKNFQKEY</sequence>
<dbReference type="PANTHER" id="PTHR24119:SF0">
    <property type="entry name" value="ACYL-COA-BINDING DOMAIN-CONTAINING PROTEIN 6"/>
    <property type="match status" value="1"/>
</dbReference>
<evidence type="ECO:0000313" key="6">
    <source>
        <dbReference type="EMBL" id="ORX88034.1"/>
    </source>
</evidence>
<evidence type="ECO:0000256" key="3">
    <source>
        <dbReference type="ARBA" id="ARBA00023121"/>
    </source>
</evidence>
<organism evidence="6 7">
    <name type="scientific">Anaeromyces robustus</name>
    <dbReference type="NCBI Taxonomy" id="1754192"/>
    <lineage>
        <taxon>Eukaryota</taxon>
        <taxon>Fungi</taxon>
        <taxon>Fungi incertae sedis</taxon>
        <taxon>Chytridiomycota</taxon>
        <taxon>Chytridiomycota incertae sedis</taxon>
        <taxon>Neocallimastigomycetes</taxon>
        <taxon>Neocallimastigales</taxon>
        <taxon>Neocallimastigaceae</taxon>
        <taxon>Anaeromyces</taxon>
    </lineage>
</organism>
<evidence type="ECO:0000259" key="5">
    <source>
        <dbReference type="PROSITE" id="PS51228"/>
    </source>
</evidence>
<evidence type="ECO:0000256" key="1">
    <source>
        <dbReference type="ARBA" id="ARBA00022737"/>
    </source>
</evidence>
<feature type="domain" description="ACB" evidence="5">
    <location>
        <begin position="3"/>
        <end position="88"/>
    </location>
</feature>
<dbReference type="Pfam" id="PF12796">
    <property type="entry name" value="Ank_2"/>
    <property type="match status" value="1"/>
</dbReference>
<dbReference type="Pfam" id="PF00887">
    <property type="entry name" value="ACBP"/>
    <property type="match status" value="1"/>
</dbReference>
<proteinExistence type="predicted"/>
<feature type="repeat" description="ANK" evidence="4">
    <location>
        <begin position="162"/>
        <end position="194"/>
    </location>
</feature>
<keyword evidence="2 4" id="KW-0040">ANK repeat</keyword>
<dbReference type="InterPro" id="IPR000582">
    <property type="entry name" value="Acyl-CoA-binding_protein"/>
</dbReference>
<dbReference type="PANTHER" id="PTHR24119">
    <property type="entry name" value="ACYL-COA-BINDING DOMAIN-CONTAINING PROTEIN 6"/>
    <property type="match status" value="1"/>
</dbReference>
<evidence type="ECO:0000313" key="7">
    <source>
        <dbReference type="Proteomes" id="UP000193944"/>
    </source>
</evidence>
<dbReference type="SUPFAM" id="SSF47027">
    <property type="entry name" value="Acyl-CoA binding protein"/>
    <property type="match status" value="1"/>
</dbReference>
<dbReference type="InterPro" id="IPR035984">
    <property type="entry name" value="Acyl-CoA-binding_sf"/>
</dbReference>
<dbReference type="SUPFAM" id="SSF48403">
    <property type="entry name" value="Ankyrin repeat"/>
    <property type="match status" value="1"/>
</dbReference>
<dbReference type="OrthoDB" id="2118296at2759"/>
<evidence type="ECO:0000256" key="2">
    <source>
        <dbReference type="ARBA" id="ARBA00023043"/>
    </source>
</evidence>
<dbReference type="Proteomes" id="UP000193944">
    <property type="component" value="Unassembled WGS sequence"/>
</dbReference>
<dbReference type="PROSITE" id="PS51228">
    <property type="entry name" value="ACB_2"/>
    <property type="match status" value="1"/>
</dbReference>